<dbReference type="Proteomes" id="UP001151760">
    <property type="component" value="Unassembled WGS sequence"/>
</dbReference>
<dbReference type="EMBL" id="BQNB010012897">
    <property type="protein sequence ID" value="GJT09306.1"/>
    <property type="molecule type" value="Genomic_DNA"/>
</dbReference>
<gene>
    <name evidence="1" type="ORF">Tco_0856348</name>
</gene>
<protein>
    <submittedName>
        <fullName evidence="1">Uncharacterized protein</fullName>
    </submittedName>
</protein>
<name>A0ABQ5B334_9ASTR</name>
<proteinExistence type="predicted"/>
<accession>A0ABQ5B334</accession>
<comment type="caution">
    <text evidence="1">The sequence shown here is derived from an EMBL/GenBank/DDBJ whole genome shotgun (WGS) entry which is preliminary data.</text>
</comment>
<reference evidence="1" key="2">
    <citation type="submission" date="2022-01" db="EMBL/GenBank/DDBJ databases">
        <authorList>
            <person name="Yamashiro T."/>
            <person name="Shiraishi A."/>
            <person name="Satake H."/>
            <person name="Nakayama K."/>
        </authorList>
    </citation>
    <scope>NUCLEOTIDE SEQUENCE</scope>
</reference>
<evidence type="ECO:0000313" key="2">
    <source>
        <dbReference type="Proteomes" id="UP001151760"/>
    </source>
</evidence>
<sequence>MVVIDEHHDHDMGESSMCRDPHDMGESSMHLDAQVDNQMVILPEHLQHPGFCCFSFAAVSVMVPDVPEDEKPKKGRFFDNFNDAFEMYQDKDEVDDEDEGDNEDEVDDVVELKTKRNLLRWRR</sequence>
<organism evidence="1 2">
    <name type="scientific">Tanacetum coccineum</name>
    <dbReference type="NCBI Taxonomy" id="301880"/>
    <lineage>
        <taxon>Eukaryota</taxon>
        <taxon>Viridiplantae</taxon>
        <taxon>Streptophyta</taxon>
        <taxon>Embryophyta</taxon>
        <taxon>Tracheophyta</taxon>
        <taxon>Spermatophyta</taxon>
        <taxon>Magnoliopsida</taxon>
        <taxon>eudicotyledons</taxon>
        <taxon>Gunneridae</taxon>
        <taxon>Pentapetalae</taxon>
        <taxon>asterids</taxon>
        <taxon>campanulids</taxon>
        <taxon>Asterales</taxon>
        <taxon>Asteraceae</taxon>
        <taxon>Asteroideae</taxon>
        <taxon>Anthemideae</taxon>
        <taxon>Anthemidinae</taxon>
        <taxon>Tanacetum</taxon>
    </lineage>
</organism>
<evidence type="ECO:0000313" key="1">
    <source>
        <dbReference type="EMBL" id="GJT09306.1"/>
    </source>
</evidence>
<reference evidence="1" key="1">
    <citation type="journal article" date="2022" name="Int. J. Mol. Sci.">
        <title>Draft Genome of Tanacetum Coccineum: Genomic Comparison of Closely Related Tanacetum-Family Plants.</title>
        <authorList>
            <person name="Yamashiro T."/>
            <person name="Shiraishi A."/>
            <person name="Nakayama K."/>
            <person name="Satake H."/>
        </authorList>
    </citation>
    <scope>NUCLEOTIDE SEQUENCE</scope>
</reference>
<keyword evidence="2" id="KW-1185">Reference proteome</keyword>